<feature type="chain" id="PRO_5042109081" evidence="1">
    <location>
        <begin position="27"/>
        <end position="191"/>
    </location>
</feature>
<evidence type="ECO:0000256" key="1">
    <source>
        <dbReference type="SAM" id="SignalP"/>
    </source>
</evidence>
<dbReference type="RefSeq" id="WP_275567665.1">
    <property type="nucleotide sequence ID" value="NZ_JARGYC010000029.1"/>
</dbReference>
<sequence length="191" mass="19642">MTRPGPRASRAVLACLLALPGLPGQAQDSMCNRVPAPEEIAGAFTLSASDTLMTIQGATRQDATSRGTTGVELRPAPEGTAGALVLQPLPDIGAAPLRVVGPEEDGCVGLDETEAAALTPDPVAPAEGCGPEDLPRLAGSFGWSSRDGAPLAADICLVIRDADTLHGSFRFASEAQDFSGVVAWQLRRQAD</sequence>
<keyword evidence="3" id="KW-1185">Reference proteome</keyword>
<feature type="signal peptide" evidence="1">
    <location>
        <begin position="1"/>
        <end position="26"/>
    </location>
</feature>
<reference evidence="2" key="1">
    <citation type="submission" date="2023-03" db="EMBL/GenBank/DDBJ databases">
        <title>Multiphase analysis and comparison of six strains from genera Psychromarinibacter, Lutimaribacter, and Maritimibacter, including a novel species: Psychromarinibacter sediminicola sp. nov.</title>
        <authorList>
            <person name="Wang Y.-H."/>
            <person name="Ye M.-Q."/>
            <person name="Du Z.-J."/>
        </authorList>
    </citation>
    <scope>NUCLEOTIDE SEQUENCE</scope>
    <source>
        <strain evidence="2">C21-152</strain>
    </source>
</reference>
<comment type="caution">
    <text evidence="2">The sequence shown here is derived from an EMBL/GenBank/DDBJ whole genome shotgun (WGS) entry which is preliminary data.</text>
</comment>
<name>A0AAE3TAE1_9RHOB</name>
<dbReference type="AlphaFoldDB" id="A0AAE3TAE1"/>
<dbReference type="EMBL" id="JARGYC010000029">
    <property type="protein sequence ID" value="MDF0601525.1"/>
    <property type="molecule type" value="Genomic_DNA"/>
</dbReference>
<evidence type="ECO:0000313" key="3">
    <source>
        <dbReference type="Proteomes" id="UP001220964"/>
    </source>
</evidence>
<dbReference type="Proteomes" id="UP001220964">
    <property type="component" value="Unassembled WGS sequence"/>
</dbReference>
<proteinExistence type="predicted"/>
<gene>
    <name evidence="2" type="ORF">P1J78_12340</name>
</gene>
<accession>A0AAE3TAE1</accession>
<evidence type="ECO:0000313" key="2">
    <source>
        <dbReference type="EMBL" id="MDF0601525.1"/>
    </source>
</evidence>
<keyword evidence="1" id="KW-0732">Signal</keyword>
<protein>
    <submittedName>
        <fullName evidence="2">Uncharacterized protein</fullName>
    </submittedName>
</protein>
<organism evidence="2 3">
    <name type="scientific">Psychromarinibacter sediminicola</name>
    <dbReference type="NCBI Taxonomy" id="3033385"/>
    <lineage>
        <taxon>Bacteria</taxon>
        <taxon>Pseudomonadati</taxon>
        <taxon>Pseudomonadota</taxon>
        <taxon>Alphaproteobacteria</taxon>
        <taxon>Rhodobacterales</taxon>
        <taxon>Paracoccaceae</taxon>
        <taxon>Psychromarinibacter</taxon>
    </lineage>
</organism>